<comment type="caution">
    <text evidence="2">The sequence shown here is derived from an EMBL/GenBank/DDBJ whole genome shotgun (WGS) entry which is preliminary data.</text>
</comment>
<keyword evidence="2" id="KW-0808">Transferase</keyword>
<proteinExistence type="predicted"/>
<organism evidence="2 3">
    <name type="scientific">Stutzerimonas nosocomialis</name>
    <dbReference type="NCBI Taxonomy" id="1056496"/>
    <lineage>
        <taxon>Bacteria</taxon>
        <taxon>Pseudomonadati</taxon>
        <taxon>Pseudomonadota</taxon>
        <taxon>Gammaproteobacteria</taxon>
        <taxon>Pseudomonadales</taxon>
        <taxon>Pseudomonadaceae</taxon>
        <taxon>Stutzerimonas</taxon>
    </lineage>
</organism>
<dbReference type="RefSeq" id="WP_138411969.1">
    <property type="nucleotide sequence ID" value="NZ_QLAG01000015.1"/>
</dbReference>
<evidence type="ECO:0000259" key="1">
    <source>
        <dbReference type="Pfam" id="PF13649"/>
    </source>
</evidence>
<dbReference type="AlphaFoldDB" id="A0A5R9QD19"/>
<evidence type="ECO:0000313" key="2">
    <source>
        <dbReference type="EMBL" id="TLX63027.1"/>
    </source>
</evidence>
<accession>A0A5R9QD19</accession>
<feature type="domain" description="Methyltransferase" evidence="1">
    <location>
        <begin position="34"/>
        <end position="126"/>
    </location>
</feature>
<name>A0A5R9QD19_9GAMM</name>
<dbReference type="InterPro" id="IPR029063">
    <property type="entry name" value="SAM-dependent_MTases_sf"/>
</dbReference>
<gene>
    <name evidence="2" type="ORF">DN820_13495</name>
</gene>
<keyword evidence="2" id="KW-0489">Methyltransferase</keyword>
<dbReference type="EMBL" id="QLAG01000015">
    <property type="protein sequence ID" value="TLX63027.1"/>
    <property type="molecule type" value="Genomic_DNA"/>
</dbReference>
<reference evidence="2 3" key="1">
    <citation type="journal article" date="2017" name="Eur. J. Clin. Microbiol. Infect. Dis.">
        <title>Uncommonly isolated clinical Pseudomonas: identification and phylogenetic assignation.</title>
        <authorList>
            <person name="Mulet M."/>
            <person name="Gomila M."/>
            <person name="Ramirez A."/>
            <person name="Cardew S."/>
            <person name="Moore E.R."/>
            <person name="Lalucat J."/>
            <person name="Garcia-Valdes E."/>
        </authorList>
    </citation>
    <scope>NUCLEOTIDE SEQUENCE [LARGE SCALE GENOMIC DNA]</scope>
    <source>
        <strain evidence="2 3">SD129</strain>
    </source>
</reference>
<dbReference type="CDD" id="cd02440">
    <property type="entry name" value="AdoMet_MTases"/>
    <property type="match status" value="1"/>
</dbReference>
<evidence type="ECO:0000313" key="3">
    <source>
        <dbReference type="Proteomes" id="UP000306753"/>
    </source>
</evidence>
<sequence length="190" mass="21273">MTWSGFYDATQGLPAVGTLQRALTRWARGPGLALDLGCGVGRDTLELLRRGWQVRAYDAEAEALSRLRDQVPACDAARLITHCERFETLQLPSANLINSSFALPFCAPDHFDSLWQRISSALEDGGLFSGQLFGERDQWVSPQLSIHSREQVQALFDGWAWVDIEEIDRAGVTALGRAKHWHLFHIVAER</sequence>
<dbReference type="Pfam" id="PF13649">
    <property type="entry name" value="Methyltransf_25"/>
    <property type="match status" value="1"/>
</dbReference>
<dbReference type="Gene3D" id="3.40.50.150">
    <property type="entry name" value="Vaccinia Virus protein VP39"/>
    <property type="match status" value="1"/>
</dbReference>
<dbReference type="GO" id="GO:0032259">
    <property type="term" value="P:methylation"/>
    <property type="evidence" value="ECO:0007669"/>
    <property type="project" value="UniProtKB-KW"/>
</dbReference>
<dbReference type="SUPFAM" id="SSF53335">
    <property type="entry name" value="S-adenosyl-L-methionine-dependent methyltransferases"/>
    <property type="match status" value="1"/>
</dbReference>
<protein>
    <submittedName>
        <fullName evidence="2">Class I SAM-dependent methyltransferase</fullName>
    </submittedName>
</protein>
<dbReference type="InterPro" id="IPR041698">
    <property type="entry name" value="Methyltransf_25"/>
</dbReference>
<keyword evidence="3" id="KW-1185">Reference proteome</keyword>
<dbReference type="Proteomes" id="UP000306753">
    <property type="component" value="Unassembled WGS sequence"/>
</dbReference>
<dbReference type="GO" id="GO:0008168">
    <property type="term" value="F:methyltransferase activity"/>
    <property type="evidence" value="ECO:0007669"/>
    <property type="project" value="UniProtKB-KW"/>
</dbReference>